<dbReference type="InterPro" id="IPR029058">
    <property type="entry name" value="AB_hydrolase_fold"/>
</dbReference>
<dbReference type="Pfam" id="PF00975">
    <property type="entry name" value="Thioesterase"/>
    <property type="match status" value="1"/>
</dbReference>
<name>A0ABP4X3A5_9ACTN</name>
<dbReference type="PANTHER" id="PTHR11487:SF0">
    <property type="entry name" value="S-ACYL FATTY ACID SYNTHASE THIOESTERASE, MEDIUM CHAIN"/>
    <property type="match status" value="1"/>
</dbReference>
<evidence type="ECO:0000259" key="2">
    <source>
        <dbReference type="Pfam" id="PF00975"/>
    </source>
</evidence>
<sequence>MTDPWLRCFQRRPGALVRLVCFPHAGGNAAFYRPWVALLPPSVELVAVQYPGRLDRLDEPCIRDMPTMVQRITAALVGQWHPALALFGHSMGASVAFEVARRLEDAYGREIVRLFVSGREPPQHQRRSKVDVADDDALWMEVRRLGGTDVQAVDNAALRAAALPAVRGDYQLIDGYRTRPGRPLASPISAMVGDVDTETNATEMAGWAAHTSADFTLRAFPGDHFYLMAQRSAVVEEVRRGLLAVTAVERDLMP</sequence>
<dbReference type="SUPFAM" id="SSF53474">
    <property type="entry name" value="alpha/beta-Hydrolases"/>
    <property type="match status" value="1"/>
</dbReference>
<dbReference type="InterPro" id="IPR001031">
    <property type="entry name" value="Thioesterase"/>
</dbReference>
<protein>
    <submittedName>
        <fullName evidence="3">Alpha/beta fold hydrolase</fullName>
    </submittedName>
</protein>
<gene>
    <name evidence="3" type="ORF">GCM10009681_42300</name>
</gene>
<keyword evidence="3" id="KW-0378">Hydrolase</keyword>
<reference evidence="4" key="1">
    <citation type="journal article" date="2019" name="Int. J. Syst. Evol. Microbiol.">
        <title>The Global Catalogue of Microorganisms (GCM) 10K type strain sequencing project: providing services to taxonomists for standard genome sequencing and annotation.</title>
        <authorList>
            <consortium name="The Broad Institute Genomics Platform"/>
            <consortium name="The Broad Institute Genome Sequencing Center for Infectious Disease"/>
            <person name="Wu L."/>
            <person name="Ma J."/>
        </authorList>
    </citation>
    <scope>NUCLEOTIDE SEQUENCE [LARGE SCALE GENOMIC DNA]</scope>
    <source>
        <strain evidence="4">JCM 13249</strain>
    </source>
</reference>
<dbReference type="Proteomes" id="UP001500655">
    <property type="component" value="Unassembled WGS sequence"/>
</dbReference>
<comment type="caution">
    <text evidence="3">The sequence shown here is derived from an EMBL/GenBank/DDBJ whole genome shotgun (WGS) entry which is preliminary data.</text>
</comment>
<feature type="domain" description="Thioesterase" evidence="2">
    <location>
        <begin position="18"/>
        <end position="239"/>
    </location>
</feature>
<dbReference type="InterPro" id="IPR012223">
    <property type="entry name" value="TEII"/>
</dbReference>
<evidence type="ECO:0000256" key="1">
    <source>
        <dbReference type="ARBA" id="ARBA00007169"/>
    </source>
</evidence>
<organism evidence="3 4">
    <name type="scientific">Luedemannella helvata</name>
    <dbReference type="NCBI Taxonomy" id="349315"/>
    <lineage>
        <taxon>Bacteria</taxon>
        <taxon>Bacillati</taxon>
        <taxon>Actinomycetota</taxon>
        <taxon>Actinomycetes</taxon>
        <taxon>Micromonosporales</taxon>
        <taxon>Micromonosporaceae</taxon>
        <taxon>Luedemannella</taxon>
    </lineage>
</organism>
<dbReference type="RefSeq" id="WP_344084736.1">
    <property type="nucleotide sequence ID" value="NZ_BAAALS010000023.1"/>
</dbReference>
<dbReference type="EMBL" id="BAAALS010000023">
    <property type="protein sequence ID" value="GAA1766752.1"/>
    <property type="molecule type" value="Genomic_DNA"/>
</dbReference>
<proteinExistence type="inferred from homology"/>
<dbReference type="GO" id="GO:0016787">
    <property type="term" value="F:hydrolase activity"/>
    <property type="evidence" value="ECO:0007669"/>
    <property type="project" value="UniProtKB-KW"/>
</dbReference>
<dbReference type="PANTHER" id="PTHR11487">
    <property type="entry name" value="THIOESTERASE"/>
    <property type="match status" value="1"/>
</dbReference>
<evidence type="ECO:0000313" key="4">
    <source>
        <dbReference type="Proteomes" id="UP001500655"/>
    </source>
</evidence>
<accession>A0ABP4X3A5</accession>
<dbReference type="Gene3D" id="3.40.50.1820">
    <property type="entry name" value="alpha/beta hydrolase"/>
    <property type="match status" value="1"/>
</dbReference>
<keyword evidence="4" id="KW-1185">Reference proteome</keyword>
<evidence type="ECO:0000313" key="3">
    <source>
        <dbReference type="EMBL" id="GAA1766752.1"/>
    </source>
</evidence>
<comment type="similarity">
    <text evidence="1">Belongs to the thioesterase family.</text>
</comment>